<dbReference type="PANTHER" id="PTHR35841">
    <property type="entry name" value="PHOSPHONATES-BINDING PERIPLASMIC PROTEIN"/>
    <property type="match status" value="1"/>
</dbReference>
<protein>
    <submittedName>
        <fullName evidence="1">Phosphate ABC transporter substrate-binding protein</fullName>
    </submittedName>
</protein>
<dbReference type="STRING" id="1641165.XM38_02400"/>
<dbReference type="AlphaFoldDB" id="A0A1Z3HTV6"/>
<evidence type="ECO:0000313" key="1">
    <source>
        <dbReference type="EMBL" id="ASC73734.1"/>
    </source>
</evidence>
<dbReference type="RefSeq" id="WP_080805574.1">
    <property type="nucleotide sequence ID" value="NZ_CP021983.2"/>
</dbReference>
<dbReference type="Pfam" id="PF12974">
    <property type="entry name" value="Phosphonate-bd"/>
    <property type="match status" value="1"/>
</dbReference>
<dbReference type="OrthoDB" id="9776786at2"/>
<reference evidence="1 2" key="1">
    <citation type="journal article" date="2016" name="Biochim. Biophys. Acta">
        <title>Characterization of red-shifted phycobilisomes isolated from the chlorophyll f-containing cyanobacterium Halomicronema hongdechloris.</title>
        <authorList>
            <person name="Li Y."/>
            <person name="Lin Y."/>
            <person name="Garvey C.J."/>
            <person name="Birch D."/>
            <person name="Corkery R.W."/>
            <person name="Loughlin P.C."/>
            <person name="Scheer H."/>
            <person name="Willows R.D."/>
            <person name="Chen M."/>
        </authorList>
    </citation>
    <scope>NUCLEOTIDE SEQUENCE [LARGE SCALE GENOMIC DNA]</scope>
    <source>
        <strain evidence="1 2">C2206</strain>
    </source>
</reference>
<accession>A0A1Z3HTV6</accession>
<dbReference type="Gene3D" id="3.40.190.10">
    <property type="entry name" value="Periplasmic binding protein-like II"/>
    <property type="match status" value="2"/>
</dbReference>
<sequence length="312" mass="33800">MLHLWLKIILGLGVILGVSGCSPDSLSSDTTSPAADPAATETFVIADISDEPAAKIDAYQPMANYLAEQLSEFGIEAGAVKVAPDMATMTQWLATGDVDLYFDSPYPAMRVKTGSGATVLLRRWKTGVAAYSTILFARQDSNRQTVHDLLGQVVAFEEEFSTSGYMLPKAYLAEAGLSLTQLNDPTAQVPPDQIGYVFSRHEQTTIQWVLSQRVVAGAVGSPYFYSIPESTREQLVILAETEALPRHIGLVSPTMDAAQQQALKTVLMAMDETPAGRDVLQQFEETAQFDEFPQGASTAIARIKVLYDLVGD</sequence>
<dbReference type="Proteomes" id="UP000191901">
    <property type="component" value="Chromosome"/>
</dbReference>
<organism evidence="1 2">
    <name type="scientific">Halomicronema hongdechloris C2206</name>
    <dbReference type="NCBI Taxonomy" id="1641165"/>
    <lineage>
        <taxon>Bacteria</taxon>
        <taxon>Bacillati</taxon>
        <taxon>Cyanobacteriota</taxon>
        <taxon>Cyanophyceae</taxon>
        <taxon>Nodosilineales</taxon>
        <taxon>Nodosilineaceae</taxon>
        <taxon>Halomicronema</taxon>
    </lineage>
</organism>
<proteinExistence type="predicted"/>
<evidence type="ECO:0000313" key="2">
    <source>
        <dbReference type="Proteomes" id="UP000191901"/>
    </source>
</evidence>
<gene>
    <name evidence="1" type="ORF">XM38_047060</name>
</gene>
<dbReference type="PROSITE" id="PS51257">
    <property type="entry name" value="PROKAR_LIPOPROTEIN"/>
    <property type="match status" value="1"/>
</dbReference>
<dbReference type="PANTHER" id="PTHR35841:SF1">
    <property type="entry name" value="PHOSPHONATES-BINDING PERIPLASMIC PROTEIN"/>
    <property type="match status" value="1"/>
</dbReference>
<dbReference type="KEGG" id="hhg:XM38_047060"/>
<dbReference type="SUPFAM" id="SSF53850">
    <property type="entry name" value="Periplasmic binding protein-like II"/>
    <property type="match status" value="1"/>
</dbReference>
<keyword evidence="2" id="KW-1185">Reference proteome</keyword>
<dbReference type="EMBL" id="CP021983">
    <property type="protein sequence ID" value="ASC73734.1"/>
    <property type="molecule type" value="Genomic_DNA"/>
</dbReference>
<name>A0A1Z3HTV6_9CYAN</name>